<name>A0A8I2YXJ0_9AGAM</name>
<sequence>MWWEHAQRLQECLHEVEAMHDEALLQEERVQWMRMGAEKHLKDLEAKNTVLMENLKQKNKPQVTQQIQEKSNNRFWLICRGVVQVWHVSP</sequence>
<keyword evidence="2" id="KW-1185">Reference proteome</keyword>
<dbReference type="AlphaFoldDB" id="A0A8I2YXJ0"/>
<dbReference type="EMBL" id="JAGFBS010000005">
    <property type="protein sequence ID" value="KAG6379022.1"/>
    <property type="molecule type" value="Genomic_DNA"/>
</dbReference>
<reference evidence="1" key="1">
    <citation type="submission" date="2021-03" db="EMBL/GenBank/DDBJ databases">
        <title>Evolutionary innovations through gain and loss of genes in the ectomycorrhizal Boletales.</title>
        <authorList>
            <person name="Wu G."/>
            <person name="Miyauchi S."/>
            <person name="Morin E."/>
            <person name="Yang Z.-L."/>
            <person name="Xu J."/>
            <person name="Martin F.M."/>
        </authorList>
    </citation>
    <scope>NUCLEOTIDE SEQUENCE</scope>
    <source>
        <strain evidence="1">BR01</strain>
    </source>
</reference>
<comment type="caution">
    <text evidence="1">The sequence shown here is derived from an EMBL/GenBank/DDBJ whole genome shotgun (WGS) entry which is preliminary data.</text>
</comment>
<evidence type="ECO:0000313" key="1">
    <source>
        <dbReference type="EMBL" id="KAG6379022.1"/>
    </source>
</evidence>
<protein>
    <submittedName>
        <fullName evidence="1">Uncharacterized protein</fullName>
    </submittedName>
</protein>
<proteinExistence type="predicted"/>
<evidence type="ECO:0000313" key="2">
    <source>
        <dbReference type="Proteomes" id="UP000683000"/>
    </source>
</evidence>
<accession>A0A8I2YXJ0</accession>
<organism evidence="1 2">
    <name type="scientific">Boletus reticuloceps</name>
    <dbReference type="NCBI Taxonomy" id="495285"/>
    <lineage>
        <taxon>Eukaryota</taxon>
        <taxon>Fungi</taxon>
        <taxon>Dikarya</taxon>
        <taxon>Basidiomycota</taxon>
        <taxon>Agaricomycotina</taxon>
        <taxon>Agaricomycetes</taxon>
        <taxon>Agaricomycetidae</taxon>
        <taxon>Boletales</taxon>
        <taxon>Boletineae</taxon>
        <taxon>Boletaceae</taxon>
        <taxon>Boletoideae</taxon>
        <taxon>Boletus</taxon>
    </lineage>
</organism>
<dbReference type="Proteomes" id="UP000683000">
    <property type="component" value="Unassembled WGS sequence"/>
</dbReference>
<gene>
    <name evidence="1" type="ORF">JVT61DRAFT_11445</name>
</gene>